<reference evidence="1 2" key="1">
    <citation type="journal article" date="2015" name="Proc. Natl. Acad. Sci. U.S.A.">
        <title>The resurrection genome of Boea hygrometrica: A blueprint for survival of dehydration.</title>
        <authorList>
            <person name="Xiao L."/>
            <person name="Yang G."/>
            <person name="Zhang L."/>
            <person name="Yang X."/>
            <person name="Zhao S."/>
            <person name="Ji Z."/>
            <person name="Zhou Q."/>
            <person name="Hu M."/>
            <person name="Wang Y."/>
            <person name="Chen M."/>
            <person name="Xu Y."/>
            <person name="Jin H."/>
            <person name="Xiao X."/>
            <person name="Hu G."/>
            <person name="Bao F."/>
            <person name="Hu Y."/>
            <person name="Wan P."/>
            <person name="Li L."/>
            <person name="Deng X."/>
            <person name="Kuang T."/>
            <person name="Xiang C."/>
            <person name="Zhu J.K."/>
            <person name="Oliver M.J."/>
            <person name="He Y."/>
        </authorList>
    </citation>
    <scope>NUCLEOTIDE SEQUENCE [LARGE SCALE GENOMIC DNA]</scope>
    <source>
        <strain evidence="2">cv. XS01</strain>
    </source>
</reference>
<organism evidence="1 2">
    <name type="scientific">Dorcoceras hygrometricum</name>
    <dbReference type="NCBI Taxonomy" id="472368"/>
    <lineage>
        <taxon>Eukaryota</taxon>
        <taxon>Viridiplantae</taxon>
        <taxon>Streptophyta</taxon>
        <taxon>Embryophyta</taxon>
        <taxon>Tracheophyta</taxon>
        <taxon>Spermatophyta</taxon>
        <taxon>Magnoliopsida</taxon>
        <taxon>eudicotyledons</taxon>
        <taxon>Gunneridae</taxon>
        <taxon>Pentapetalae</taxon>
        <taxon>asterids</taxon>
        <taxon>lamiids</taxon>
        <taxon>Lamiales</taxon>
        <taxon>Gesneriaceae</taxon>
        <taxon>Didymocarpoideae</taxon>
        <taxon>Trichosporeae</taxon>
        <taxon>Loxocarpinae</taxon>
        <taxon>Dorcoceras</taxon>
    </lineage>
</organism>
<evidence type="ECO:0000313" key="1">
    <source>
        <dbReference type="EMBL" id="KZV38537.1"/>
    </source>
</evidence>
<proteinExistence type="predicted"/>
<sequence length="138" mass="16111">MEYPNWNSKGMPKLEQLKMSNAGIVRRHPSWYSGVFSRSRRTPSWFTILVQKQFSDQAQIKCSVQVQCSSANEYTSVVIKCRNYYFSATSVRGLDVHRSRAISQLDRRDVAALSFREISLLFKNHYSPYLYRVGFKNL</sequence>
<name>A0A2Z7C1Y1_9LAMI</name>
<gene>
    <name evidence="1" type="ORF">F511_37406</name>
</gene>
<dbReference type="EMBL" id="KV001808">
    <property type="protein sequence ID" value="KZV38537.1"/>
    <property type="molecule type" value="Genomic_DNA"/>
</dbReference>
<dbReference type="AlphaFoldDB" id="A0A2Z7C1Y1"/>
<keyword evidence="2" id="KW-1185">Reference proteome</keyword>
<accession>A0A2Z7C1Y1</accession>
<evidence type="ECO:0000313" key="2">
    <source>
        <dbReference type="Proteomes" id="UP000250235"/>
    </source>
</evidence>
<dbReference type="Proteomes" id="UP000250235">
    <property type="component" value="Unassembled WGS sequence"/>
</dbReference>
<protein>
    <submittedName>
        <fullName evidence="1">Uncharacterized protein</fullName>
    </submittedName>
</protein>